<keyword evidence="1" id="KW-0808">Transferase</keyword>
<dbReference type="EMBL" id="CP035532">
    <property type="protein sequence ID" value="QBA22839.1"/>
    <property type="molecule type" value="Genomic_DNA"/>
</dbReference>
<name>A0A411DR44_CHRID</name>
<dbReference type="Gene3D" id="3.40.50.150">
    <property type="entry name" value="Vaccinia Virus protein VP39"/>
    <property type="match status" value="1"/>
</dbReference>
<evidence type="ECO:0000313" key="1">
    <source>
        <dbReference type="EMBL" id="QBA22839.1"/>
    </source>
</evidence>
<proteinExistence type="predicted"/>
<dbReference type="Pfam" id="PF13578">
    <property type="entry name" value="Methyltransf_24"/>
    <property type="match status" value="1"/>
</dbReference>
<keyword evidence="1" id="KW-0489">Methyltransferase</keyword>
<organism evidence="1">
    <name type="scientific">Chryseobacterium indologenes</name>
    <name type="common">Flavobacterium indologenes</name>
    <dbReference type="NCBI Taxonomy" id="253"/>
    <lineage>
        <taxon>Bacteria</taxon>
        <taxon>Pseudomonadati</taxon>
        <taxon>Bacteroidota</taxon>
        <taxon>Flavobacteriia</taxon>
        <taxon>Flavobacteriales</taxon>
        <taxon>Weeksellaceae</taxon>
        <taxon>Chryseobacterium group</taxon>
        <taxon>Chryseobacterium</taxon>
    </lineage>
</organism>
<dbReference type="GO" id="GO:0008168">
    <property type="term" value="F:methyltransferase activity"/>
    <property type="evidence" value="ECO:0007669"/>
    <property type="project" value="UniProtKB-KW"/>
</dbReference>
<reference evidence="1" key="1">
    <citation type="submission" date="2019-01" db="EMBL/GenBank/DDBJ databases">
        <title>Whole Genome Sequencing for Putative Detection of Antimicrobial Resistance and Potential Virulence Factors in Chryseobacterium indologenes isolated from Nile Tilapia in Tanzania.</title>
        <authorList>
            <person name="Mwega E."/>
            <person name="Mutoloki S."/>
            <person name="Mugimba K."/>
            <person name="Colquhoun D."/>
            <person name="Mdegela R."/>
            <person name="Evensen O."/>
            <person name="Wasteson Y."/>
        </authorList>
    </citation>
    <scope>NUCLEOTIDE SEQUENCE [LARGE SCALE GENOMIC DNA]</scope>
    <source>
        <strain evidence="1">StR 01</strain>
    </source>
</reference>
<dbReference type="GO" id="GO:0032259">
    <property type="term" value="P:methylation"/>
    <property type="evidence" value="ECO:0007669"/>
    <property type="project" value="UniProtKB-KW"/>
</dbReference>
<gene>
    <name evidence="1" type="ORF">EU348_17325</name>
</gene>
<dbReference type="AlphaFoldDB" id="A0A411DR44"/>
<dbReference type="InterPro" id="IPR029063">
    <property type="entry name" value="SAM-dependent_MTases_sf"/>
</dbReference>
<sequence>MNRIRLINSIIQKANFKKYLEIGTRSGTSLYAISCKNKIAIDPNFIIPKMEKLKRKVFDIKNNRKTHYFEMTSDDFFEQKKEFLKNFGSVEISLVDGMHTYHQALKDVLNILPFMDEKSIIVMHDCFPVSEPASTAYNSEEFFTKEKHPEWTGEWNGDTWKSILYLLKKYPKDLEVFVIDTDYGLGIIQKKHNLPMNFELDTEFFRQFISYTFQDLKKNPQELINLKSKDIIPSLLNRFHY</sequence>
<protein>
    <submittedName>
        <fullName evidence="1">Class I SAM-dependent methyltransferase</fullName>
    </submittedName>
</protein>
<accession>A0A411DR44</accession>
<dbReference type="SUPFAM" id="SSF53335">
    <property type="entry name" value="S-adenosyl-L-methionine-dependent methyltransferases"/>
    <property type="match status" value="1"/>
</dbReference>